<dbReference type="EMBL" id="CATOUU010000782">
    <property type="protein sequence ID" value="CAI9947826.1"/>
    <property type="molecule type" value="Genomic_DNA"/>
</dbReference>
<comment type="caution">
    <text evidence="1">The sequence shown here is derived from an EMBL/GenBank/DDBJ whole genome shotgun (WGS) entry which is preliminary data.</text>
</comment>
<reference evidence="1" key="1">
    <citation type="submission" date="2023-06" db="EMBL/GenBank/DDBJ databases">
        <authorList>
            <person name="Kurt Z."/>
        </authorList>
    </citation>
    <scope>NUCLEOTIDE SEQUENCE</scope>
</reference>
<organism evidence="1">
    <name type="scientific">Hexamita inflata</name>
    <dbReference type="NCBI Taxonomy" id="28002"/>
    <lineage>
        <taxon>Eukaryota</taxon>
        <taxon>Metamonada</taxon>
        <taxon>Diplomonadida</taxon>
        <taxon>Hexamitidae</taxon>
        <taxon>Hexamitinae</taxon>
        <taxon>Hexamita</taxon>
    </lineage>
</organism>
<evidence type="ECO:0000313" key="3">
    <source>
        <dbReference type="Proteomes" id="UP001642409"/>
    </source>
</evidence>
<evidence type="ECO:0000313" key="2">
    <source>
        <dbReference type="EMBL" id="CAL6042929.1"/>
    </source>
</evidence>
<gene>
    <name evidence="1" type="ORF">HINF_LOCUS35471</name>
    <name evidence="2" type="ORF">HINF_LOCUS39828</name>
</gene>
<evidence type="ECO:0000313" key="1">
    <source>
        <dbReference type="EMBL" id="CAI9947826.1"/>
    </source>
</evidence>
<keyword evidence="3" id="KW-1185">Reference proteome</keyword>
<proteinExistence type="predicted"/>
<name>A0AA86PZL2_9EUKA</name>
<dbReference type="AlphaFoldDB" id="A0AA86PZL2"/>
<protein>
    <submittedName>
        <fullName evidence="2">Hypothetical_protein</fullName>
    </submittedName>
</protein>
<reference evidence="2 3" key="2">
    <citation type="submission" date="2024-07" db="EMBL/GenBank/DDBJ databases">
        <authorList>
            <person name="Akdeniz Z."/>
        </authorList>
    </citation>
    <scope>NUCLEOTIDE SEQUENCE [LARGE SCALE GENOMIC DNA]</scope>
</reference>
<sequence length="193" mass="22245">MIYIINCRVNNLQNKKKILSLLSHENVTFCPVQTHLLGHTSPYIEKQFDQIAEFQILTGPDENSPTITEQIAFALILQFKTVVVVFEYDPHRIPTRPSTQSAFIVVFINFTNPFDTWPITKPVNQEEREYNLRSVSYDQVIASVITDQTNAIQFPDTVDDQINTLNKITMRLTPQIIPAFWATLIFESKITEL</sequence>
<dbReference type="Proteomes" id="UP001642409">
    <property type="component" value="Unassembled WGS sequence"/>
</dbReference>
<dbReference type="EMBL" id="CAXDID020000155">
    <property type="protein sequence ID" value="CAL6042929.1"/>
    <property type="molecule type" value="Genomic_DNA"/>
</dbReference>
<accession>A0AA86PZL2</accession>